<evidence type="ECO:0000313" key="1">
    <source>
        <dbReference type="EMBL" id="XCD29735.1"/>
    </source>
</evidence>
<protein>
    <submittedName>
        <fullName evidence="1">Uncharacterized protein</fullName>
    </submittedName>
</protein>
<proteinExistence type="predicted"/>
<accession>A0AAU8BU25</accession>
<name>A0AAU8BU25_9VIRU</name>
<reference evidence="1" key="1">
    <citation type="submission" date="2024-03" db="EMBL/GenBank/DDBJ databases">
        <title>This phage originates from the Bacteriophage catalogue of the Bacteriophage Competence Centre, Department of Microbiology und Biotechnology, Max Rubner-Institut, Kiel, Germany.</title>
        <authorList>
            <person name="Sprotte S."/>
            <person name="Brinks E."/>
        </authorList>
    </citation>
    <scope>NUCLEOTIDE SEQUENCE</scope>
</reference>
<organism evidence="1">
    <name type="scientific">Salmonella phage PMBT29</name>
    <dbReference type="NCBI Taxonomy" id="3137286"/>
    <lineage>
        <taxon>Viruses</taxon>
    </lineage>
</organism>
<dbReference type="EMBL" id="PP554579">
    <property type="protein sequence ID" value="XCD29735.1"/>
    <property type="molecule type" value="Genomic_DNA"/>
</dbReference>
<sequence>MILFCALCWQLVCNRPNLNKFKSQTSYKEANNDYSYL</sequence>